<organism evidence="1 2">
    <name type="scientific">Durusdinium trenchii</name>
    <dbReference type="NCBI Taxonomy" id="1381693"/>
    <lineage>
        <taxon>Eukaryota</taxon>
        <taxon>Sar</taxon>
        <taxon>Alveolata</taxon>
        <taxon>Dinophyceae</taxon>
        <taxon>Suessiales</taxon>
        <taxon>Symbiodiniaceae</taxon>
        <taxon>Durusdinium</taxon>
    </lineage>
</organism>
<name>A0ABP0JWF7_9DINO</name>
<protein>
    <recommendedName>
        <fullName evidence="3">Autophagy protein 5</fullName>
    </recommendedName>
</protein>
<reference evidence="1 2" key="1">
    <citation type="submission" date="2024-02" db="EMBL/GenBank/DDBJ databases">
        <authorList>
            <person name="Chen Y."/>
            <person name="Shah S."/>
            <person name="Dougan E. K."/>
            <person name="Thang M."/>
            <person name="Chan C."/>
        </authorList>
    </citation>
    <scope>NUCLEOTIDE SEQUENCE [LARGE SCALE GENOMIC DNA]</scope>
</reference>
<dbReference type="EMBL" id="CAXAMN010006684">
    <property type="protein sequence ID" value="CAK9018805.1"/>
    <property type="molecule type" value="Genomic_DNA"/>
</dbReference>
<evidence type="ECO:0000313" key="2">
    <source>
        <dbReference type="Proteomes" id="UP001642484"/>
    </source>
</evidence>
<comment type="caution">
    <text evidence="1">The sequence shown here is derived from an EMBL/GenBank/DDBJ whole genome shotgun (WGS) entry which is preliminary data.</text>
</comment>
<evidence type="ECO:0008006" key="3">
    <source>
        <dbReference type="Google" id="ProtNLM"/>
    </source>
</evidence>
<accession>A0ABP0JWF7</accession>
<evidence type="ECO:0000313" key="1">
    <source>
        <dbReference type="EMBL" id="CAK9018805.1"/>
    </source>
</evidence>
<keyword evidence="2" id="KW-1185">Reference proteome</keyword>
<proteinExistence type="predicted"/>
<gene>
    <name evidence="1" type="ORF">CCMP2556_LOCUS13424</name>
</gene>
<sequence length="286" mass="32408">GKGATATVPLWQLQFAGQDHRWLTFKMLPTIREYLKEQADATMHTTQDLESNHCIRLISGMPPLESDPDPDEVGIVPWRAVIYCAGTSPEPALDFIRQVLEWQIQRRQLLQMPPLLVFVHEKLDFELPLPWAPCAPTAIQPPNPFAVPPPRGRRHVLCQLELEKNHHPIEGDGESQGEGEDGSIHPKYLLTIFGGIFAFRERFDQQQIAGERVDTEVKGKVNYVRYLEGLSVDDPSSTERLQSLLNDVLAKVPVYFINRVGAEDPMAKWLLAQKTVIYSEILVDDE</sequence>
<feature type="non-terminal residue" evidence="1">
    <location>
        <position position="1"/>
    </location>
</feature>
<dbReference type="Proteomes" id="UP001642484">
    <property type="component" value="Unassembled WGS sequence"/>
</dbReference>